<feature type="compositionally biased region" description="Basic and acidic residues" evidence="1">
    <location>
        <begin position="442"/>
        <end position="463"/>
    </location>
</feature>
<evidence type="ECO:0000313" key="3">
    <source>
        <dbReference type="RefSeq" id="XP_038830540.1"/>
    </source>
</evidence>
<evidence type="ECO:0000313" key="2">
    <source>
        <dbReference type="Proteomes" id="UP000808372"/>
    </source>
</evidence>
<dbReference type="KEGG" id="snh:120029389"/>
<sequence length="619" mass="67890">MSDGGLFKAEVIYIRDCEKRGAGDMVQQETYTRLISPPDHTTPPQTPPPINTQPENTVHHFVSGPATMETAVNKHQGISQQQWHNTPVGAEVSLDLFLNRESDSDERLSPANSTDLFPASSKSQSQESILSESWDKDRSWSALQMSPETSRAVSPCSSVRSGMFTPSVVRVKRHSLEPGSSLIHMPPTCLSPTCCASPSSSPCPLSPRSRHRPPPTRLSLLTAILRKGRLPVLSPTLTLQRPYSPCWPIHHGTSCNACSAASSVASIPLEVFSSRAQSSASIHSPAQSYHHRDGCVLESLRSVNAPLSIESKELSTSWRMRAIFLPHPTHPVAQFPLHGAHRAFHLTPTLYTPPGCPSPKPLTPPSTPDCFTLSPSPAPPTRDLTPSPSLSLRSTPSPCLWREMSDSIDTKRKPHKIKLSYKALAAIPTNTVLLDQQAIDDQVEKEGDSQDPVDRRKKEDTHAEMCSPAQLRKQSEDLYAVIDEVLEDPIPMTKPGVIRPANIIPRLTEENYDEAFHPNPFKQYLDELTVNDQNKLENTLLGKLGADGIISSGNLALNTEKNSENNLTTEEEDNISISSLLITESEEPNANPAKDGSWQGGATSFNLTKVKMEAFETHI</sequence>
<evidence type="ECO:0000256" key="1">
    <source>
        <dbReference type="SAM" id="MobiDB-lite"/>
    </source>
</evidence>
<keyword evidence="2" id="KW-1185">Reference proteome</keyword>
<organism evidence="2 3">
    <name type="scientific">Salvelinus namaycush</name>
    <name type="common">Lake trout</name>
    <name type="synonym">Salmo namaycush</name>
    <dbReference type="NCBI Taxonomy" id="8040"/>
    <lineage>
        <taxon>Eukaryota</taxon>
        <taxon>Metazoa</taxon>
        <taxon>Chordata</taxon>
        <taxon>Craniata</taxon>
        <taxon>Vertebrata</taxon>
        <taxon>Euteleostomi</taxon>
        <taxon>Actinopterygii</taxon>
        <taxon>Neopterygii</taxon>
        <taxon>Teleostei</taxon>
        <taxon>Protacanthopterygii</taxon>
        <taxon>Salmoniformes</taxon>
        <taxon>Salmonidae</taxon>
        <taxon>Salmoninae</taxon>
        <taxon>Salvelinus</taxon>
    </lineage>
</organism>
<dbReference type="Pfam" id="PF15274">
    <property type="entry name" value="MLIP"/>
    <property type="match status" value="1"/>
</dbReference>
<accession>A0A8U0TWJ2</accession>
<feature type="compositionally biased region" description="Low complexity" evidence="1">
    <location>
        <begin position="381"/>
        <end position="396"/>
    </location>
</feature>
<dbReference type="Proteomes" id="UP000808372">
    <property type="component" value="Chromosome 35"/>
</dbReference>
<dbReference type="GeneID" id="120029389"/>
<feature type="region of interest" description="Disordered" evidence="1">
    <location>
        <begin position="441"/>
        <end position="465"/>
    </location>
</feature>
<protein>
    <submittedName>
        <fullName evidence="3">Muscular LMNA-interacting protein</fullName>
    </submittedName>
</protein>
<gene>
    <name evidence="3" type="primary">LOC120029389</name>
</gene>
<dbReference type="PANTHER" id="PTHR31514">
    <property type="entry name" value="MUSCULAR LMNA-INTERACTING PROTEIN MLIP"/>
    <property type="match status" value="1"/>
</dbReference>
<reference evidence="3" key="1">
    <citation type="submission" date="2025-08" db="UniProtKB">
        <authorList>
            <consortium name="RefSeq"/>
        </authorList>
    </citation>
    <scope>IDENTIFICATION</scope>
    <source>
        <tissue evidence="3">White muscle</tissue>
    </source>
</reference>
<dbReference type="InterPro" id="IPR029331">
    <property type="entry name" value="MLIP"/>
</dbReference>
<dbReference type="RefSeq" id="XP_038830540.1">
    <property type="nucleotide sequence ID" value="XM_038974612.1"/>
</dbReference>
<feature type="compositionally biased region" description="Low complexity" evidence="1">
    <location>
        <begin position="120"/>
        <end position="132"/>
    </location>
</feature>
<proteinExistence type="predicted"/>
<dbReference type="AlphaFoldDB" id="A0A8U0TWJ2"/>
<feature type="compositionally biased region" description="Pro residues" evidence="1">
    <location>
        <begin position="40"/>
        <end position="51"/>
    </location>
</feature>
<dbReference type="PANTHER" id="PTHR31514:SF1">
    <property type="entry name" value="MUSCULAR LMNA-INTERACTING PROTEIN"/>
    <property type="match status" value="1"/>
</dbReference>
<feature type="region of interest" description="Disordered" evidence="1">
    <location>
        <begin position="103"/>
        <end position="147"/>
    </location>
</feature>
<name>A0A8U0TWJ2_SALNM</name>
<feature type="region of interest" description="Disordered" evidence="1">
    <location>
        <begin position="33"/>
        <end position="55"/>
    </location>
</feature>
<feature type="region of interest" description="Disordered" evidence="1">
    <location>
        <begin position="373"/>
        <end position="396"/>
    </location>
</feature>